<feature type="region of interest" description="Disordered" evidence="1">
    <location>
        <begin position="196"/>
        <end position="215"/>
    </location>
</feature>
<accession>F4RDJ7</accession>
<gene>
    <name evidence="2" type="ORF">MELLADRAFT_95871</name>
</gene>
<name>F4RDJ7_MELLP</name>
<evidence type="ECO:0000313" key="2">
    <source>
        <dbReference type="EMBL" id="EGG09414.1"/>
    </source>
</evidence>
<protein>
    <submittedName>
        <fullName evidence="2">Uncharacterized protein</fullName>
    </submittedName>
</protein>
<evidence type="ECO:0000313" key="3">
    <source>
        <dbReference type="Proteomes" id="UP000001072"/>
    </source>
</evidence>
<dbReference type="eggNOG" id="ENOG502QZJN">
    <property type="taxonomic scope" value="Eukaryota"/>
</dbReference>
<reference evidence="3" key="1">
    <citation type="journal article" date="2011" name="Proc. Natl. Acad. Sci. U.S.A.">
        <title>Obligate biotrophy features unraveled by the genomic analysis of rust fungi.</title>
        <authorList>
            <person name="Duplessis S."/>
            <person name="Cuomo C.A."/>
            <person name="Lin Y.-C."/>
            <person name="Aerts A."/>
            <person name="Tisserant E."/>
            <person name="Veneault-Fourrey C."/>
            <person name="Joly D.L."/>
            <person name="Hacquard S."/>
            <person name="Amselem J."/>
            <person name="Cantarel B.L."/>
            <person name="Chiu R."/>
            <person name="Coutinho P.M."/>
            <person name="Feau N."/>
            <person name="Field M."/>
            <person name="Frey P."/>
            <person name="Gelhaye E."/>
            <person name="Goldberg J."/>
            <person name="Grabherr M.G."/>
            <person name="Kodira C.D."/>
            <person name="Kohler A."/>
            <person name="Kuees U."/>
            <person name="Lindquist E.A."/>
            <person name="Lucas S.M."/>
            <person name="Mago R."/>
            <person name="Mauceli E."/>
            <person name="Morin E."/>
            <person name="Murat C."/>
            <person name="Pangilinan J.L."/>
            <person name="Park R."/>
            <person name="Pearson M."/>
            <person name="Quesneville H."/>
            <person name="Rouhier N."/>
            <person name="Sakthikumar S."/>
            <person name="Salamov A.A."/>
            <person name="Schmutz J."/>
            <person name="Selles B."/>
            <person name="Shapiro H."/>
            <person name="Tanguay P."/>
            <person name="Tuskan G.A."/>
            <person name="Henrissat B."/>
            <person name="Van de Peer Y."/>
            <person name="Rouze P."/>
            <person name="Ellis J.G."/>
            <person name="Dodds P.N."/>
            <person name="Schein J.E."/>
            <person name="Zhong S."/>
            <person name="Hamelin R.C."/>
            <person name="Grigoriev I.V."/>
            <person name="Szabo L.J."/>
            <person name="Martin F."/>
        </authorList>
    </citation>
    <scope>NUCLEOTIDE SEQUENCE [LARGE SCALE GENOMIC DNA]</scope>
    <source>
        <strain evidence="3">98AG31 / pathotype 3-4-7</strain>
    </source>
</reference>
<evidence type="ECO:0000256" key="1">
    <source>
        <dbReference type="SAM" id="MobiDB-lite"/>
    </source>
</evidence>
<proteinExistence type="predicted"/>
<dbReference type="EMBL" id="GL883097">
    <property type="protein sequence ID" value="EGG09414.1"/>
    <property type="molecule type" value="Genomic_DNA"/>
</dbReference>
<sequence>MRLPQRFSFPFINLKITLSQNFPKLRQRFLLPLIIKTIAWFANVFKFRLYGARISQHLSIHFLHPVRVSLYALDSTMSIKIYGNLTVTGNCNITTTRTRSSRRRHRAAAQVLTEPRRNARRHSQPAAADLAIEDVADEDSDFEDVVVENNPVEDLEVDAVEVDLGEAMAVEDVQMEDQAIEHQVPAIEPLRLEAPRCQRDQSAPVAQPERRQPRLRRSSRIARRNNLRRTPIHQRRRPLPSALDRDFWTKIWTLPASLLHYLSPGWHPVWCTKALLRHILWHFSPNLRIPCRTLKRELIELFEYHVGHRYGAYYGI</sequence>
<organism evidence="3">
    <name type="scientific">Melampsora larici-populina (strain 98AG31 / pathotype 3-4-7)</name>
    <name type="common">Poplar leaf rust fungus</name>
    <dbReference type="NCBI Taxonomy" id="747676"/>
    <lineage>
        <taxon>Eukaryota</taxon>
        <taxon>Fungi</taxon>
        <taxon>Dikarya</taxon>
        <taxon>Basidiomycota</taxon>
        <taxon>Pucciniomycotina</taxon>
        <taxon>Pucciniomycetes</taxon>
        <taxon>Pucciniales</taxon>
        <taxon>Melampsoraceae</taxon>
        <taxon>Melampsora</taxon>
    </lineage>
</organism>
<dbReference type="Proteomes" id="UP000001072">
    <property type="component" value="Unassembled WGS sequence"/>
</dbReference>
<dbReference type="VEuPathDB" id="FungiDB:MELLADRAFT_95871"/>
<dbReference type="KEGG" id="mlr:MELLADRAFT_95871"/>
<dbReference type="InParanoid" id="F4RDJ7"/>
<dbReference type="GeneID" id="18937384"/>
<dbReference type="HOGENOM" id="CLU_076405_0_0_1"/>
<dbReference type="RefSeq" id="XP_007407141.1">
    <property type="nucleotide sequence ID" value="XM_007407079.1"/>
</dbReference>
<dbReference type="AlphaFoldDB" id="F4RDJ7"/>
<keyword evidence="3" id="KW-1185">Reference proteome</keyword>